<gene>
    <name evidence="18" type="ORF">ANE_LOCUS28417</name>
</gene>
<dbReference type="Pfam" id="PF12796">
    <property type="entry name" value="Ank_2"/>
    <property type="match status" value="1"/>
</dbReference>
<evidence type="ECO:0000256" key="1">
    <source>
        <dbReference type="ARBA" id="ARBA00004123"/>
    </source>
</evidence>
<dbReference type="InterPro" id="IPR013783">
    <property type="entry name" value="Ig-like_fold"/>
</dbReference>
<evidence type="ECO:0000313" key="18">
    <source>
        <dbReference type="EMBL" id="VVB17973.1"/>
    </source>
</evidence>
<dbReference type="InterPro" id="IPR002110">
    <property type="entry name" value="Ankyrin_rpt"/>
</dbReference>
<name>A0A565CW51_9BRAS</name>
<evidence type="ECO:0000256" key="15">
    <source>
        <dbReference type="PROSITE-ProRule" id="PRU00023"/>
    </source>
</evidence>
<dbReference type="EMBL" id="CABITT030000008">
    <property type="protein sequence ID" value="VVB17973.1"/>
    <property type="molecule type" value="Genomic_DNA"/>
</dbReference>
<dbReference type="PROSITE" id="PS50096">
    <property type="entry name" value="IQ"/>
    <property type="match status" value="2"/>
</dbReference>
<keyword evidence="9 15" id="KW-0040">ANK repeat</keyword>
<evidence type="ECO:0000256" key="4">
    <source>
        <dbReference type="ARBA" id="ARBA00022737"/>
    </source>
</evidence>
<dbReference type="PROSITE" id="PS51437">
    <property type="entry name" value="CG_1"/>
    <property type="match status" value="1"/>
</dbReference>
<dbReference type="SUPFAM" id="SSF52540">
    <property type="entry name" value="P-loop containing nucleoside triphosphate hydrolases"/>
    <property type="match status" value="1"/>
</dbReference>
<dbReference type="GO" id="GO:0003712">
    <property type="term" value="F:transcription coregulator activity"/>
    <property type="evidence" value="ECO:0007669"/>
    <property type="project" value="TreeGrafter"/>
</dbReference>
<sequence>MADRGSFGFAPRLDIEQLLSEAQHRWLRPAEICEILRNHQKFHIASEPPNRPPSGSLFLFDRKVLRYFRKDGHNWRKKKDGKTVKEAHEKLKVGSIDVLHCYYAHGEDNENFQRRCYWMLEQDLMHIVFVHYLEVKGNRMNSSGIKENNSNSLSGTTSVNIDSTATPSSTLSPLCEDADSGDSRQASSSLQANREPQAVAPLIRHQQNASTMNSYNPSSILGNRDGWTSVHGNRVKESDSQRSVEVPAWDASFDNSLARLQNLPYNTLLTHTQPSNTGLIPVGGNTEKGSPLTAEHLRNPLQNQLNLQIPVQDLPLQKWPMDSHSGMTDDTDLALLGQRAHENFGTFSSLLGSQNQQPIGGSFQAPFTSIEAAYIPKLGPEDLLYEASANQTLHLRKSLLKKEDSLKKVDSFSRWVSNELGEIKDLQMQSSSGDIAWTTVETAAASSSLSPSLSEHQRFTIIDFWPKWTQTDSEVEVMVIGAFLLSPQEVTSYSWSCMFGEVEVPAEVLVDGVLCCHAPPHEVGQVPFYITCSDRFSCSEVREFDFLPGSTKKLDTSDIYGAFTNETSLHLRFENLLARRSSVQEHHIFEDVGEKRRKISRIMLLRDEKESLFPGTTEKDLQEMEAKEQLIRDEFEDKLYLWLIHKVTEEGKGPHILDEEGQGVLHLAAALGYDWAIKPILAAGVSINFRDANGWSALHWAAFSGREDTVAVLVSLGADAGALTDPSPELPLGKTASDLAYGNGHRGISGFLAESALTSYLEKLTVDAKENSSADSSKAKAVQTVAERTATPMSYGDVPETLSMKDSLTAVYNATQAADRLHQVFRMQSFQRKQLSEFGDDQFDISDELAVSFAAAKSKKPGHSKGAVHAAAVQIQKKYRGWKKRKEFLLIRQRIVKIQAHVRGHQVRKQYRAIIWSVGLLEKIILRWRRKGSGLRGFKRDTITKPPEPVSAAPQEDEYDFLKEGRKQTEERLQKALTRVKSMAQYPEARAQYRRLLTVVEGFRENEASSSSAMNNNNSNTEEAANYNEEDDLIDIDSLLDDDTFMSLAFE</sequence>
<dbReference type="GO" id="GO:0006357">
    <property type="term" value="P:regulation of transcription by RNA polymerase II"/>
    <property type="evidence" value="ECO:0007669"/>
    <property type="project" value="TreeGrafter"/>
</dbReference>
<feature type="repeat" description="ANK" evidence="15">
    <location>
        <begin position="660"/>
        <end position="692"/>
    </location>
</feature>
<dbReference type="PROSITE" id="PS50088">
    <property type="entry name" value="ANK_REPEAT"/>
    <property type="match status" value="2"/>
</dbReference>
<keyword evidence="4" id="KW-0677">Repeat</keyword>
<evidence type="ECO:0000256" key="14">
    <source>
        <dbReference type="ARBA" id="ARBA00023242"/>
    </source>
</evidence>
<dbReference type="InterPro" id="IPR036770">
    <property type="entry name" value="Ankyrin_rpt-contain_sf"/>
</dbReference>
<evidence type="ECO:0000256" key="3">
    <source>
        <dbReference type="ARBA" id="ARBA00022553"/>
    </source>
</evidence>
<keyword evidence="11" id="KW-0238">DNA-binding</keyword>
<dbReference type="Pfam" id="PF03859">
    <property type="entry name" value="CG-1"/>
    <property type="match status" value="1"/>
</dbReference>
<keyword evidence="5" id="KW-0106">Calcium</keyword>
<dbReference type="FunFam" id="1.25.40.20:FF:000326">
    <property type="entry name" value="Calmodulin-binding transcription activator 2"/>
    <property type="match status" value="1"/>
</dbReference>
<protein>
    <recommendedName>
        <fullName evidence="17">CG-1 domain-containing protein</fullName>
    </recommendedName>
</protein>
<feature type="compositionally biased region" description="Low complexity" evidence="16">
    <location>
        <begin position="163"/>
        <end position="174"/>
    </location>
</feature>
<keyword evidence="10" id="KW-0175">Coiled coil</keyword>
<comment type="subcellular location">
    <subcellularLocation>
        <location evidence="1">Nucleus</location>
    </subcellularLocation>
</comment>
<evidence type="ECO:0000256" key="2">
    <source>
        <dbReference type="ARBA" id="ARBA00008267"/>
    </source>
</evidence>
<keyword evidence="6" id="KW-0112">Calmodulin-binding</keyword>
<reference evidence="18" key="1">
    <citation type="submission" date="2019-07" db="EMBL/GenBank/DDBJ databases">
        <authorList>
            <person name="Dittberner H."/>
        </authorList>
    </citation>
    <scope>NUCLEOTIDE SEQUENCE [LARGE SCALE GENOMIC DNA]</scope>
</reference>
<dbReference type="PANTHER" id="PTHR23335:SF45">
    <property type="entry name" value="CALMODULIN-BINDING TRANSCRIPTION ACTIVATOR 2"/>
    <property type="match status" value="1"/>
</dbReference>
<dbReference type="GO" id="GO:0005634">
    <property type="term" value="C:nucleus"/>
    <property type="evidence" value="ECO:0007669"/>
    <property type="project" value="UniProtKB-SubCell"/>
</dbReference>
<proteinExistence type="inferred from homology"/>
<dbReference type="FunFam" id="1.20.5.190:FF:000003">
    <property type="entry name" value="Calmodulin-binding transcription activator 2"/>
    <property type="match status" value="1"/>
</dbReference>
<dbReference type="InterPro" id="IPR005559">
    <property type="entry name" value="CG-1_dom"/>
</dbReference>
<dbReference type="InterPro" id="IPR027417">
    <property type="entry name" value="P-loop_NTPase"/>
</dbReference>
<dbReference type="InterPro" id="IPR014756">
    <property type="entry name" value="Ig_E-set"/>
</dbReference>
<dbReference type="SUPFAM" id="SSF48403">
    <property type="entry name" value="Ankyrin repeat"/>
    <property type="match status" value="1"/>
</dbReference>
<evidence type="ECO:0000256" key="9">
    <source>
        <dbReference type="ARBA" id="ARBA00023043"/>
    </source>
</evidence>
<dbReference type="InterPro" id="IPR000048">
    <property type="entry name" value="IQ_motif_EF-hand-BS"/>
</dbReference>
<evidence type="ECO:0000256" key="13">
    <source>
        <dbReference type="ARBA" id="ARBA00023163"/>
    </source>
</evidence>
<keyword evidence="14" id="KW-0539">Nucleus</keyword>
<dbReference type="FunFam" id="2.60.40.10:FF:000314">
    <property type="entry name" value="Calmodulin-binding transcription activator 2"/>
    <property type="match status" value="1"/>
</dbReference>
<dbReference type="GO" id="GO:0003690">
    <property type="term" value="F:double-stranded DNA binding"/>
    <property type="evidence" value="ECO:0007669"/>
    <property type="project" value="TreeGrafter"/>
</dbReference>
<dbReference type="GO" id="GO:0045893">
    <property type="term" value="P:positive regulation of DNA-templated transcription"/>
    <property type="evidence" value="ECO:0007669"/>
    <property type="project" value="UniProtKB-ARBA"/>
</dbReference>
<dbReference type="SMART" id="SM01076">
    <property type="entry name" value="CG-1"/>
    <property type="match status" value="1"/>
</dbReference>
<evidence type="ECO:0000259" key="17">
    <source>
        <dbReference type="PROSITE" id="PS51437"/>
    </source>
</evidence>
<feature type="repeat" description="ANK" evidence="15">
    <location>
        <begin position="693"/>
        <end position="725"/>
    </location>
</feature>
<keyword evidence="12" id="KW-0010">Activator</keyword>
<evidence type="ECO:0000256" key="6">
    <source>
        <dbReference type="ARBA" id="ARBA00022860"/>
    </source>
</evidence>
<dbReference type="Gene3D" id="1.20.5.190">
    <property type="match status" value="1"/>
</dbReference>
<dbReference type="CDD" id="cd23767">
    <property type="entry name" value="IQCD"/>
    <property type="match status" value="1"/>
</dbReference>
<keyword evidence="3" id="KW-0597">Phosphoprotein</keyword>
<keyword evidence="7" id="KW-0805">Transcription regulation</keyword>
<dbReference type="SMART" id="SM00248">
    <property type="entry name" value="ANK"/>
    <property type="match status" value="2"/>
</dbReference>
<dbReference type="SMART" id="SM00015">
    <property type="entry name" value="IQ"/>
    <property type="match status" value="2"/>
</dbReference>
<dbReference type="SUPFAM" id="SSF81296">
    <property type="entry name" value="E set domains"/>
    <property type="match status" value="1"/>
</dbReference>
<feature type="region of interest" description="Disordered" evidence="16">
    <location>
        <begin position="143"/>
        <end position="194"/>
    </location>
</feature>
<dbReference type="Proteomes" id="UP000489600">
    <property type="component" value="Unassembled WGS sequence"/>
</dbReference>
<keyword evidence="19" id="KW-1185">Reference proteome</keyword>
<evidence type="ECO:0000256" key="16">
    <source>
        <dbReference type="SAM" id="MobiDB-lite"/>
    </source>
</evidence>
<comment type="caution">
    <text evidence="18">The sequence shown here is derived from an EMBL/GenBank/DDBJ whole genome shotgun (WGS) entry which is preliminary data.</text>
</comment>
<dbReference type="Gene3D" id="1.25.40.20">
    <property type="entry name" value="Ankyrin repeat-containing domain"/>
    <property type="match status" value="1"/>
</dbReference>
<dbReference type="OrthoDB" id="407555at2759"/>
<evidence type="ECO:0000256" key="10">
    <source>
        <dbReference type="ARBA" id="ARBA00023054"/>
    </source>
</evidence>
<evidence type="ECO:0000256" key="8">
    <source>
        <dbReference type="ARBA" id="ARBA00023016"/>
    </source>
</evidence>
<dbReference type="GO" id="GO:0005516">
    <property type="term" value="F:calmodulin binding"/>
    <property type="evidence" value="ECO:0007669"/>
    <property type="project" value="UniProtKB-KW"/>
</dbReference>
<organism evidence="18 19">
    <name type="scientific">Arabis nemorensis</name>
    <dbReference type="NCBI Taxonomy" id="586526"/>
    <lineage>
        <taxon>Eukaryota</taxon>
        <taxon>Viridiplantae</taxon>
        <taxon>Streptophyta</taxon>
        <taxon>Embryophyta</taxon>
        <taxon>Tracheophyta</taxon>
        <taxon>Spermatophyta</taxon>
        <taxon>Magnoliopsida</taxon>
        <taxon>eudicotyledons</taxon>
        <taxon>Gunneridae</taxon>
        <taxon>Pentapetalae</taxon>
        <taxon>rosids</taxon>
        <taxon>malvids</taxon>
        <taxon>Brassicales</taxon>
        <taxon>Brassicaceae</taxon>
        <taxon>Arabideae</taxon>
        <taxon>Arabis</taxon>
    </lineage>
</organism>
<feature type="domain" description="CG-1" evidence="17">
    <location>
        <begin position="15"/>
        <end position="141"/>
    </location>
</feature>
<evidence type="ECO:0000313" key="19">
    <source>
        <dbReference type="Proteomes" id="UP000489600"/>
    </source>
</evidence>
<dbReference type="Pfam" id="PF00612">
    <property type="entry name" value="IQ"/>
    <property type="match status" value="2"/>
</dbReference>
<feature type="compositionally biased region" description="Polar residues" evidence="16">
    <location>
        <begin position="143"/>
        <end position="162"/>
    </location>
</feature>
<evidence type="ECO:0000256" key="7">
    <source>
        <dbReference type="ARBA" id="ARBA00023015"/>
    </source>
</evidence>
<dbReference type="PROSITE" id="PS50297">
    <property type="entry name" value="ANK_REP_REGION"/>
    <property type="match status" value="1"/>
</dbReference>
<dbReference type="AlphaFoldDB" id="A0A565CW51"/>
<comment type="similarity">
    <text evidence="2">Belongs to the CAMTA family.</text>
</comment>
<dbReference type="Gene3D" id="2.60.40.10">
    <property type="entry name" value="Immunoglobulins"/>
    <property type="match status" value="1"/>
</dbReference>
<evidence type="ECO:0000256" key="5">
    <source>
        <dbReference type="ARBA" id="ARBA00022837"/>
    </source>
</evidence>
<feature type="compositionally biased region" description="Polar residues" evidence="16">
    <location>
        <begin position="183"/>
        <end position="194"/>
    </location>
</feature>
<keyword evidence="13" id="KW-0804">Transcription</keyword>
<accession>A0A565CW51</accession>
<dbReference type="GO" id="GO:0009409">
    <property type="term" value="P:response to cold"/>
    <property type="evidence" value="ECO:0007669"/>
    <property type="project" value="UniProtKB-ARBA"/>
</dbReference>
<evidence type="ECO:0000256" key="11">
    <source>
        <dbReference type="ARBA" id="ARBA00023125"/>
    </source>
</evidence>
<dbReference type="PANTHER" id="PTHR23335">
    <property type="entry name" value="CALMODULIN-BINDING TRANSCRIPTION ACTIVATOR CAMTA"/>
    <property type="match status" value="1"/>
</dbReference>
<keyword evidence="8" id="KW-0346">Stress response</keyword>
<evidence type="ECO:0000256" key="12">
    <source>
        <dbReference type="ARBA" id="ARBA00023159"/>
    </source>
</evidence>